<dbReference type="AlphaFoldDB" id="A0A495PMH3"/>
<protein>
    <submittedName>
        <fullName evidence="4">Thrombospondin type 3 repeat-containing protein</fullName>
    </submittedName>
</protein>
<keyword evidence="5" id="KW-1185">Reference proteome</keyword>
<dbReference type="Pfam" id="PF02412">
    <property type="entry name" value="TSP_3"/>
    <property type="match status" value="2"/>
</dbReference>
<dbReference type="PANTHER" id="PTHR10199:SF100">
    <property type="entry name" value="THROMBOSPONDIN, ISOFORM A"/>
    <property type="match status" value="1"/>
</dbReference>
<gene>
    <name evidence="4" type="ORF">BC962_2414</name>
</gene>
<feature type="signal peptide" evidence="3">
    <location>
        <begin position="1"/>
        <end position="23"/>
    </location>
</feature>
<dbReference type="RefSeq" id="WP_220660186.1">
    <property type="nucleotide sequence ID" value="NZ_RBLG01000003.1"/>
</dbReference>
<dbReference type="SUPFAM" id="SSF103647">
    <property type="entry name" value="TSP type-3 repeat"/>
    <property type="match status" value="1"/>
</dbReference>
<evidence type="ECO:0000256" key="2">
    <source>
        <dbReference type="ARBA" id="ARBA00022837"/>
    </source>
</evidence>
<dbReference type="GO" id="GO:0007155">
    <property type="term" value="P:cell adhesion"/>
    <property type="evidence" value="ECO:0007669"/>
    <property type="project" value="InterPro"/>
</dbReference>
<feature type="chain" id="PRO_5019776948" evidence="3">
    <location>
        <begin position="24"/>
        <end position="570"/>
    </location>
</feature>
<keyword evidence="2" id="KW-0106">Calcium</keyword>
<evidence type="ECO:0000313" key="5">
    <source>
        <dbReference type="Proteomes" id="UP000276282"/>
    </source>
</evidence>
<sequence>MKKINYYLSFIAILALCVTSCSKEETDVKGPDGQDTFQLQFGTLLNDFAKQSKDHLSDDPVVCSDAAPSYVLVALTNSDDEWVGGMNPEADGADTSDFIKVNLKDNNGSWETEYSDVLGLPAGTYQLQYFIVYSADDEVLWVAPREGGAYSSSVMDPLPQEIMLGAGTKPYVEVDVLCYVPRMEDAFGYIFFDINLIRITNNYCVFVNYCYDETGREYPANFQVDVWGDAYDGTNVIVDGAMNSVSGEGNAFAATVLCFPLPPLGEDGMYYVRVTVLDAGAYIAGASDFVEYTITQADIDAQLLDTPRYEHLRINCGTPPDDCPITPEDSDGDCVPDNDDLCPGYDDKEDADGDGIPDGCDNCPNVANLDQADEDGDGKGDVCDDCDDRDTDGDGFKNCVDACPDVYSTTNNGCPEEDVDTGCGTAFMFGNTRINEISKSNRWGWAHNYNTADNDDNNSQTFDLWRGAGQNDLSKGTNAGEVTITTNGDQVHFSISLNSGFSISDLHVYLSEDSPGDTAKSPGKYNRNDEVGDSELEFTLTRTSSDSSFWVIVHAGNTCNGDDNGTDDDD</sequence>
<dbReference type="Gene3D" id="4.10.1080.10">
    <property type="entry name" value="TSP type-3 repeat"/>
    <property type="match status" value="1"/>
</dbReference>
<dbReference type="PANTHER" id="PTHR10199">
    <property type="entry name" value="THROMBOSPONDIN"/>
    <property type="match status" value="1"/>
</dbReference>
<dbReference type="EMBL" id="RBLG01000003">
    <property type="protein sequence ID" value="RKS50642.1"/>
    <property type="molecule type" value="Genomic_DNA"/>
</dbReference>
<evidence type="ECO:0000256" key="1">
    <source>
        <dbReference type="ARBA" id="ARBA00022729"/>
    </source>
</evidence>
<dbReference type="InterPro" id="IPR003367">
    <property type="entry name" value="Thrombospondin_3-like_rpt"/>
</dbReference>
<dbReference type="GO" id="GO:0005509">
    <property type="term" value="F:calcium ion binding"/>
    <property type="evidence" value="ECO:0007669"/>
    <property type="project" value="InterPro"/>
</dbReference>
<proteinExistence type="predicted"/>
<reference evidence="4 5" key="1">
    <citation type="submission" date="2018-10" db="EMBL/GenBank/DDBJ databases">
        <title>Genomic Encyclopedia of Archaeal and Bacterial Type Strains, Phase II (KMG-II): from individual species to whole genera.</title>
        <authorList>
            <person name="Goeker M."/>
        </authorList>
    </citation>
    <scope>NUCLEOTIDE SEQUENCE [LARGE SCALE GENOMIC DNA]</scope>
    <source>
        <strain evidence="4 5">DSM 19839</strain>
    </source>
</reference>
<dbReference type="Proteomes" id="UP000276282">
    <property type="component" value="Unassembled WGS sequence"/>
</dbReference>
<accession>A0A495PMH3</accession>
<name>A0A495PMH3_9FLAO</name>
<evidence type="ECO:0000313" key="4">
    <source>
        <dbReference type="EMBL" id="RKS50642.1"/>
    </source>
</evidence>
<keyword evidence="1 3" id="KW-0732">Signal</keyword>
<evidence type="ECO:0000256" key="3">
    <source>
        <dbReference type="SAM" id="SignalP"/>
    </source>
</evidence>
<dbReference type="InterPro" id="IPR028974">
    <property type="entry name" value="TSP_type-3_rpt"/>
</dbReference>
<organism evidence="4 5">
    <name type="scientific">Gillisia mitskevichiae</name>
    <dbReference type="NCBI Taxonomy" id="270921"/>
    <lineage>
        <taxon>Bacteria</taxon>
        <taxon>Pseudomonadati</taxon>
        <taxon>Bacteroidota</taxon>
        <taxon>Flavobacteriia</taxon>
        <taxon>Flavobacteriales</taxon>
        <taxon>Flavobacteriaceae</taxon>
        <taxon>Gillisia</taxon>
    </lineage>
</organism>
<comment type="caution">
    <text evidence="4">The sequence shown here is derived from an EMBL/GenBank/DDBJ whole genome shotgun (WGS) entry which is preliminary data.</text>
</comment>